<organism evidence="1">
    <name type="scientific">uncultured Caudovirales phage</name>
    <dbReference type="NCBI Taxonomy" id="2100421"/>
    <lineage>
        <taxon>Viruses</taxon>
        <taxon>Duplodnaviria</taxon>
        <taxon>Heunggongvirae</taxon>
        <taxon>Uroviricota</taxon>
        <taxon>Caudoviricetes</taxon>
        <taxon>Peduoviridae</taxon>
        <taxon>Maltschvirus</taxon>
        <taxon>Maltschvirus maltsch</taxon>
    </lineage>
</organism>
<evidence type="ECO:0000313" key="1">
    <source>
        <dbReference type="EMBL" id="CAB4190161.1"/>
    </source>
</evidence>
<name>A0A6J5R9K2_9CAUD</name>
<accession>A0A6J5R9K2</accession>
<reference evidence="1" key="1">
    <citation type="submission" date="2020-05" db="EMBL/GenBank/DDBJ databases">
        <authorList>
            <person name="Chiriac C."/>
            <person name="Salcher M."/>
            <person name="Ghai R."/>
            <person name="Kavagutti S V."/>
        </authorList>
    </citation>
    <scope>NUCLEOTIDE SEQUENCE</scope>
</reference>
<gene>
    <name evidence="1" type="ORF">UFOVP1202_33</name>
</gene>
<proteinExistence type="predicted"/>
<sequence>MLIKVRGVTYPSVKAAAEALEVKTDAIYSALNRGNMDTVGMGKSQPRPVDLDGVVFPSIRSASLALGFGRTYLSKVLSRESAHGLKKVREAVEVYKEKNKCTT</sequence>
<protein>
    <submittedName>
        <fullName evidence="1">Uncharacterized protein</fullName>
    </submittedName>
</protein>
<dbReference type="EMBL" id="LR797147">
    <property type="protein sequence ID" value="CAB4190161.1"/>
    <property type="molecule type" value="Genomic_DNA"/>
</dbReference>